<dbReference type="Gene3D" id="3.40.1390.10">
    <property type="entry name" value="MurE/MurF, N-terminal domain"/>
    <property type="match status" value="1"/>
</dbReference>
<keyword evidence="2 11" id="KW-0963">Cytoplasm</keyword>
<dbReference type="InterPro" id="IPR036565">
    <property type="entry name" value="Mur-like_cat_sf"/>
</dbReference>
<dbReference type="PROSITE" id="PS01011">
    <property type="entry name" value="FOLYLPOLYGLU_SYNT_1"/>
    <property type="match status" value="1"/>
</dbReference>
<dbReference type="GO" id="GO:0008765">
    <property type="term" value="F:UDP-N-acetylmuramoylalanyl-D-glutamate-2,6-diaminopimelate ligase activity"/>
    <property type="evidence" value="ECO:0007669"/>
    <property type="project" value="UniProtKB-EC"/>
</dbReference>
<evidence type="ECO:0000256" key="1">
    <source>
        <dbReference type="ARBA" id="ARBA00005898"/>
    </source>
</evidence>
<keyword evidence="17" id="KW-1185">Reference proteome</keyword>
<evidence type="ECO:0000259" key="15">
    <source>
        <dbReference type="Pfam" id="PF08245"/>
    </source>
</evidence>
<keyword evidence="9 11" id="KW-0131">Cell cycle</keyword>
<dbReference type="EMBL" id="CP117811">
    <property type="protein sequence ID" value="WDE95676.1"/>
    <property type="molecule type" value="Genomic_DNA"/>
</dbReference>
<evidence type="ECO:0000256" key="10">
    <source>
        <dbReference type="ARBA" id="ARBA00023316"/>
    </source>
</evidence>
<evidence type="ECO:0000313" key="16">
    <source>
        <dbReference type="EMBL" id="WDE95676.1"/>
    </source>
</evidence>
<dbReference type="NCBIfam" id="TIGR01085">
    <property type="entry name" value="murE"/>
    <property type="match status" value="1"/>
</dbReference>
<feature type="binding site" evidence="11">
    <location>
        <begin position="153"/>
        <end position="154"/>
    </location>
    <ligand>
        <name>UDP-N-acetyl-alpha-D-muramoyl-L-alanyl-D-glutamate</name>
        <dbReference type="ChEBI" id="CHEBI:83900"/>
    </ligand>
</feature>
<feature type="binding site" evidence="11">
    <location>
        <begin position="391"/>
        <end position="394"/>
    </location>
    <ligand>
        <name>meso-2,6-diaminopimelate</name>
        <dbReference type="ChEBI" id="CHEBI:57791"/>
    </ligand>
</feature>
<protein>
    <recommendedName>
        <fullName evidence="11">UDP-N-acetylmuramoyl-L-alanyl-D-glutamate--2,6-diaminopimelate ligase</fullName>
        <ecNumber evidence="11">6.3.2.13</ecNumber>
    </recommendedName>
    <alternativeName>
        <fullName evidence="11">Meso-A2pm-adding enzyme</fullName>
    </alternativeName>
    <alternativeName>
        <fullName evidence="11">Meso-diaminopimelate-adding enzyme</fullName>
    </alternativeName>
    <alternativeName>
        <fullName evidence="11">UDP-MurNAc-L-Ala-D-Glu:meso-diaminopimelate ligase</fullName>
    </alternativeName>
    <alternativeName>
        <fullName evidence="11">UDP-MurNAc-tripeptide synthetase</fullName>
    </alternativeName>
    <alternativeName>
        <fullName evidence="11">UDP-N-acetylmuramyl-tripeptide synthetase</fullName>
    </alternativeName>
</protein>
<dbReference type="InterPro" id="IPR000713">
    <property type="entry name" value="Mur_ligase_N"/>
</dbReference>
<keyword evidence="7 11" id="KW-0133">Cell shape</keyword>
<proteinExistence type="inferred from homology"/>
<feature type="domain" description="Mur ligase central" evidence="15">
    <location>
        <begin position="109"/>
        <end position="295"/>
    </location>
</feature>
<dbReference type="NCBIfam" id="NF001126">
    <property type="entry name" value="PRK00139.1-4"/>
    <property type="match status" value="1"/>
</dbReference>
<feature type="binding site" evidence="11">
    <location>
        <position position="444"/>
    </location>
    <ligand>
        <name>meso-2,6-diaminopimelate</name>
        <dbReference type="ChEBI" id="CHEBI:57791"/>
    </ligand>
</feature>
<dbReference type="HAMAP" id="MF_00208">
    <property type="entry name" value="MurE"/>
    <property type="match status" value="1"/>
</dbReference>
<comment type="catalytic activity">
    <reaction evidence="11">
        <text>UDP-N-acetyl-alpha-D-muramoyl-L-alanyl-D-glutamate + meso-2,6-diaminopimelate + ATP = UDP-N-acetyl-alpha-D-muramoyl-L-alanyl-gamma-D-glutamyl-meso-2,6-diaminopimelate + ADP + phosphate + H(+)</text>
        <dbReference type="Rhea" id="RHEA:23676"/>
        <dbReference type="ChEBI" id="CHEBI:15378"/>
        <dbReference type="ChEBI" id="CHEBI:30616"/>
        <dbReference type="ChEBI" id="CHEBI:43474"/>
        <dbReference type="ChEBI" id="CHEBI:57791"/>
        <dbReference type="ChEBI" id="CHEBI:83900"/>
        <dbReference type="ChEBI" id="CHEBI:83905"/>
        <dbReference type="ChEBI" id="CHEBI:456216"/>
        <dbReference type="EC" id="6.3.2.13"/>
    </reaction>
</comment>
<feature type="domain" description="Mur ligase N-terminal catalytic" evidence="13">
    <location>
        <begin position="29"/>
        <end position="89"/>
    </location>
</feature>
<dbReference type="InterPro" id="IPR035911">
    <property type="entry name" value="MurE/MurF_N"/>
</dbReference>
<sequence length="472" mass="51933">MKSSKELLKCLEALEPKVSSGLPEFVEGFSSDSRKIKKNYVFSVLKGHSLDGSKFIAEALAKGARVLLCEEFLDVAIPQVCVKDLRKANAKLARFFHDDVCDKLKIIAITGTNGKSSTAYILQYILNGMGEKAAIMGTLGQGLSTEINPSALTTPGAEELHSFFEEVHQKGAKYVVLEASSHGLDQMRLYGLAFEAVLFTNLSEDHLQYHGSMEEYFDVKKSLFEDYYSKIKVVNADDTYGTRLLDPATKTFSESIGADCVITEQGVIFNETEVVMPKLLGDYNLYNAAGAILLATELLGKSSIHKIKNIMLGFPGVPGRLEVFEKANGAKLIVDFAHSQEALEKVIGEVRKICLDKLFLVFGCGGDRDRSRRYGMGLASDLADEVTLTNDNPRSEEPSKIIEDILSTKQRSAEIILGREQAIRTASSALGPGDCLIIAGKGHEQTQIYKDHTVDFCDRDLCRKIIEEEKAC</sequence>
<feature type="domain" description="Mur ligase C-terminal" evidence="14">
    <location>
        <begin position="319"/>
        <end position="442"/>
    </location>
</feature>
<dbReference type="Pfam" id="PF08245">
    <property type="entry name" value="Mur_ligase_M"/>
    <property type="match status" value="1"/>
</dbReference>
<dbReference type="Pfam" id="PF02875">
    <property type="entry name" value="Mur_ligase_C"/>
    <property type="match status" value="1"/>
</dbReference>
<keyword evidence="11" id="KW-0460">Magnesium</keyword>
<dbReference type="InterPro" id="IPR005761">
    <property type="entry name" value="UDP-N-AcMur-Glu-dNH2Pim_ligase"/>
</dbReference>
<dbReference type="InterPro" id="IPR036615">
    <property type="entry name" value="Mur_ligase_C_dom_sf"/>
</dbReference>
<keyword evidence="5 11" id="KW-0547">Nucleotide-binding</keyword>
<feature type="modified residue" description="N6-carboxylysine" evidence="11">
    <location>
        <position position="220"/>
    </location>
</feature>
<dbReference type="PANTHER" id="PTHR23135:SF4">
    <property type="entry name" value="UDP-N-ACETYLMURAMOYL-L-ALANYL-D-GLUTAMATE--2,6-DIAMINOPIMELATE LIGASE MURE HOMOLOG, CHLOROPLASTIC"/>
    <property type="match status" value="1"/>
</dbReference>
<dbReference type="InterPro" id="IPR018109">
    <property type="entry name" value="Folylpolyglutamate_synth_CS"/>
</dbReference>
<comment type="function">
    <text evidence="11">Catalyzes the addition of meso-diaminopimelic acid to the nucleotide precursor UDP-N-acetylmuramoyl-L-alanyl-D-glutamate (UMAG) in the biosynthesis of bacterial cell-wall peptidoglycan.</text>
</comment>
<dbReference type="InterPro" id="IPR013221">
    <property type="entry name" value="Mur_ligase_cen"/>
</dbReference>
<keyword evidence="3 11" id="KW-0436">Ligase</keyword>
<dbReference type="SUPFAM" id="SSF53623">
    <property type="entry name" value="MurD-like peptide ligases, catalytic domain"/>
    <property type="match status" value="1"/>
</dbReference>
<evidence type="ECO:0000259" key="14">
    <source>
        <dbReference type="Pfam" id="PF02875"/>
    </source>
</evidence>
<keyword evidence="10 11" id="KW-0961">Cell wall biogenesis/degradation</keyword>
<evidence type="ECO:0000256" key="6">
    <source>
        <dbReference type="ARBA" id="ARBA00022840"/>
    </source>
</evidence>
<feature type="binding site" evidence="11">
    <location>
        <position position="188"/>
    </location>
    <ligand>
        <name>UDP-N-acetyl-alpha-D-muramoyl-L-alanyl-D-glutamate</name>
        <dbReference type="ChEBI" id="CHEBI:83900"/>
    </ligand>
</feature>
<comment type="pathway">
    <text evidence="11 12">Cell wall biogenesis; peptidoglycan biosynthesis.</text>
</comment>
<dbReference type="RefSeq" id="WP_274149392.1">
    <property type="nucleotide sequence ID" value="NZ_CP117811.1"/>
</dbReference>
<feature type="short sequence motif" description="Meso-diaminopimelate recognition motif" evidence="11">
    <location>
        <begin position="391"/>
        <end position="394"/>
    </location>
</feature>
<evidence type="ECO:0000256" key="2">
    <source>
        <dbReference type="ARBA" id="ARBA00022490"/>
    </source>
</evidence>
<dbReference type="Gene3D" id="3.40.1190.10">
    <property type="entry name" value="Mur-like, catalytic domain"/>
    <property type="match status" value="1"/>
</dbReference>
<feature type="binding site" evidence="11">
    <location>
        <position position="186"/>
    </location>
    <ligand>
        <name>UDP-N-acetyl-alpha-D-muramoyl-L-alanyl-D-glutamate</name>
        <dbReference type="ChEBI" id="CHEBI:83900"/>
    </ligand>
</feature>
<keyword evidence="8 11" id="KW-0573">Peptidoglycan synthesis</keyword>
<feature type="binding site" evidence="11">
    <location>
        <position position="33"/>
    </location>
    <ligand>
        <name>UDP-N-acetyl-alpha-D-muramoyl-L-alanyl-D-glutamate</name>
        <dbReference type="ChEBI" id="CHEBI:83900"/>
    </ligand>
</feature>
<evidence type="ECO:0000256" key="7">
    <source>
        <dbReference type="ARBA" id="ARBA00022960"/>
    </source>
</evidence>
<feature type="binding site" evidence="11">
    <location>
        <begin position="111"/>
        <end position="117"/>
    </location>
    <ligand>
        <name>ATP</name>
        <dbReference type="ChEBI" id="CHEBI:30616"/>
    </ligand>
</feature>
<comment type="caution">
    <text evidence="11">Lacks conserved residue(s) required for the propagation of feature annotation.</text>
</comment>
<dbReference type="Gene3D" id="3.90.190.20">
    <property type="entry name" value="Mur ligase, C-terminal domain"/>
    <property type="match status" value="1"/>
</dbReference>
<evidence type="ECO:0000256" key="4">
    <source>
        <dbReference type="ARBA" id="ARBA00022618"/>
    </source>
</evidence>
<organism evidence="16 17">
    <name type="scientific">Lentisphaera profundi</name>
    <dbReference type="NCBI Taxonomy" id="1658616"/>
    <lineage>
        <taxon>Bacteria</taxon>
        <taxon>Pseudomonadati</taxon>
        <taxon>Lentisphaerota</taxon>
        <taxon>Lentisphaeria</taxon>
        <taxon>Lentisphaerales</taxon>
        <taxon>Lentisphaeraceae</taxon>
        <taxon>Lentisphaera</taxon>
    </lineage>
</organism>
<feature type="binding site" evidence="11">
    <location>
        <position position="440"/>
    </location>
    <ligand>
        <name>meso-2,6-diaminopimelate</name>
        <dbReference type="ChEBI" id="CHEBI:57791"/>
    </ligand>
</feature>
<comment type="subcellular location">
    <subcellularLocation>
        <location evidence="11 12">Cytoplasm</location>
    </subcellularLocation>
</comment>
<feature type="binding site" evidence="11">
    <location>
        <position position="368"/>
    </location>
    <ligand>
        <name>meso-2,6-diaminopimelate</name>
        <dbReference type="ChEBI" id="CHEBI:57791"/>
    </ligand>
</feature>
<evidence type="ECO:0000256" key="12">
    <source>
        <dbReference type="RuleBase" id="RU004135"/>
    </source>
</evidence>
<dbReference type="Pfam" id="PF01225">
    <property type="entry name" value="Mur_ligase"/>
    <property type="match status" value="1"/>
</dbReference>
<keyword evidence="6 11" id="KW-0067">ATP-binding</keyword>
<feature type="binding site" evidence="11">
    <location>
        <position position="180"/>
    </location>
    <ligand>
        <name>UDP-N-acetyl-alpha-D-muramoyl-L-alanyl-D-glutamate</name>
        <dbReference type="ChEBI" id="CHEBI:83900"/>
    </ligand>
</feature>
<dbReference type="SUPFAM" id="SSF63418">
    <property type="entry name" value="MurE/MurF N-terminal domain"/>
    <property type="match status" value="1"/>
</dbReference>
<keyword evidence="4 11" id="KW-0132">Cell division</keyword>
<dbReference type="Proteomes" id="UP001214250">
    <property type="component" value="Chromosome 1"/>
</dbReference>
<dbReference type="EC" id="6.3.2.13" evidence="11"/>
<accession>A0ABY7VNI1</accession>
<gene>
    <name evidence="11" type="primary">murE</name>
    <name evidence="16" type="ORF">PQO03_08085</name>
</gene>
<dbReference type="SUPFAM" id="SSF53244">
    <property type="entry name" value="MurD-like peptide ligases, peptide-binding domain"/>
    <property type="match status" value="1"/>
</dbReference>
<comment type="PTM">
    <text evidence="11">Carboxylation is probably crucial for Mg(2+) binding and, consequently, for the gamma-phosphate positioning of ATP.</text>
</comment>
<reference evidence="16 17" key="1">
    <citation type="submission" date="2023-02" db="EMBL/GenBank/DDBJ databases">
        <title>Genome sequence of Lentisphaera profundi SAORIC-696.</title>
        <authorList>
            <person name="Kim e."/>
            <person name="Cho J.-C."/>
            <person name="Choi A."/>
            <person name="Kang I."/>
        </authorList>
    </citation>
    <scope>NUCLEOTIDE SEQUENCE [LARGE SCALE GENOMIC DNA]</scope>
    <source>
        <strain evidence="16 17">SAORIC-696</strain>
    </source>
</reference>
<evidence type="ECO:0000256" key="9">
    <source>
        <dbReference type="ARBA" id="ARBA00023306"/>
    </source>
</evidence>
<evidence type="ECO:0000256" key="3">
    <source>
        <dbReference type="ARBA" id="ARBA00022598"/>
    </source>
</evidence>
<comment type="similarity">
    <text evidence="1 11">Belongs to the MurCDEF family. MurE subfamily.</text>
</comment>
<evidence type="ECO:0000256" key="11">
    <source>
        <dbReference type="HAMAP-Rule" id="MF_00208"/>
    </source>
</evidence>
<dbReference type="InterPro" id="IPR004101">
    <property type="entry name" value="Mur_ligase_C"/>
</dbReference>
<dbReference type="PANTHER" id="PTHR23135">
    <property type="entry name" value="MUR LIGASE FAMILY MEMBER"/>
    <property type="match status" value="1"/>
</dbReference>
<comment type="cofactor">
    <cofactor evidence="11">
        <name>Mg(2+)</name>
        <dbReference type="ChEBI" id="CHEBI:18420"/>
    </cofactor>
</comment>
<evidence type="ECO:0000256" key="5">
    <source>
        <dbReference type="ARBA" id="ARBA00022741"/>
    </source>
</evidence>
<evidence type="ECO:0000256" key="8">
    <source>
        <dbReference type="ARBA" id="ARBA00022984"/>
    </source>
</evidence>
<name>A0ABY7VNI1_9BACT</name>
<evidence type="ECO:0000313" key="17">
    <source>
        <dbReference type="Proteomes" id="UP001214250"/>
    </source>
</evidence>
<evidence type="ECO:0000259" key="13">
    <source>
        <dbReference type="Pfam" id="PF01225"/>
    </source>
</evidence>